<organismHost>
    <name type="scientific">Spodoptera frugiperda</name>
    <name type="common">Fall armyworm</name>
    <dbReference type="NCBI Taxonomy" id="7108"/>
</organismHost>
<dbReference type="OrthoDB" id="25107at10239"/>
<dbReference type="GeneID" id="4306202"/>
<dbReference type="RefSeq" id="YP_762468.1">
    <property type="nucleotide sequence ID" value="NC_008361.1"/>
</dbReference>
<accession>Q0E4Y8</accession>
<name>Q0E4Y8_SFAVA</name>
<proteinExistence type="predicted"/>
<reference evidence="1 2" key="1">
    <citation type="journal article" date="2006" name="J. Virol.">
        <title>Genomic sequence of Spodoptera frugiperda Ascovirus 1a, an enveloped, double-stranded DNA insect virus that manipulates apoptosis for viral reproduction.</title>
        <authorList>
            <person name="Bideshi D.K."/>
            <person name="Demattei M.V."/>
            <person name="Rouleux-Bonnin F."/>
            <person name="Stasiak K."/>
            <person name="Tan Y."/>
            <person name="Bigot S."/>
            <person name="Bigot Y."/>
            <person name="Federici B.A."/>
        </authorList>
    </citation>
    <scope>NUCLEOTIDE SEQUENCE [LARGE SCALE GENOMIC DNA]</scope>
    <source>
        <strain evidence="2">SvAV-1a</strain>
    </source>
</reference>
<dbReference type="EMBL" id="AM398843">
    <property type="protein sequence ID" value="CAL44713.1"/>
    <property type="molecule type" value="Genomic_DNA"/>
</dbReference>
<sequence>MTTNGCIMRAYHTTAPSSSVEMLVDCTQSNTCWWDTEPLVENAPKYTCPVRFRTSQRHHSKNGYRFNESVPLRDTDAHSPGRVDYVGSFCSLSCTLSWCVRESLVEPMYSNSVTLINLYCMRNGIELPKEARTYTLLKKYGGPLTIEEFRENSTDIEHVRTDVTKCVNNNNNNNSLCFLTPVYSNVNVLNGK</sequence>
<evidence type="ECO:0000313" key="1">
    <source>
        <dbReference type="EMBL" id="CAL44713.1"/>
    </source>
</evidence>
<dbReference type="Proteomes" id="UP000008030">
    <property type="component" value="Segment"/>
</dbReference>
<protein>
    <submittedName>
        <fullName evidence="1">21.8 kD Zn-finger/nucleic acid binding</fullName>
    </submittedName>
</protein>
<gene>
    <name evidence="1" type="primary">ORF113</name>
</gene>
<dbReference type="KEGG" id="vg:4306202"/>
<organism evidence="1 2">
    <name type="scientific">Spodoptera frugiperda ascovirus 1a</name>
    <name type="common">SfAV-1a</name>
    <dbReference type="NCBI Taxonomy" id="113370"/>
    <lineage>
        <taxon>Viruses</taxon>
        <taxon>Varidnaviria</taxon>
        <taxon>Bamfordvirae</taxon>
        <taxon>Nucleocytoviricota</taxon>
        <taxon>Megaviricetes</taxon>
        <taxon>Pimascovirales</taxon>
        <taxon>Pimascovirales incertae sedis</taxon>
        <taxon>Ascoviridae</taxon>
        <taxon>Ascovirus</taxon>
        <taxon>Ascovirus sfav1a</taxon>
    </lineage>
</organism>
<evidence type="ECO:0000313" key="2">
    <source>
        <dbReference type="Proteomes" id="UP000008030"/>
    </source>
</evidence>
<keyword evidence="2" id="KW-1185">Reference proteome</keyword>